<gene>
    <name evidence="3" type="ORF">CLV97_11646</name>
</gene>
<keyword evidence="2" id="KW-0812">Transmembrane</keyword>
<keyword evidence="2" id="KW-0472">Membrane</keyword>
<name>A0A2T0LDM1_9BACL</name>
<reference evidence="3 4" key="1">
    <citation type="submission" date="2018-03" db="EMBL/GenBank/DDBJ databases">
        <title>Genomic Encyclopedia of Archaeal and Bacterial Type Strains, Phase II (KMG-II): from individual species to whole genera.</title>
        <authorList>
            <person name="Goeker M."/>
        </authorList>
    </citation>
    <scope>NUCLEOTIDE SEQUENCE [LARGE SCALE GENOMIC DNA]</scope>
    <source>
        <strain evidence="3 4">DSM 44946</strain>
    </source>
</reference>
<feature type="region of interest" description="Disordered" evidence="1">
    <location>
        <begin position="425"/>
        <end position="502"/>
    </location>
</feature>
<evidence type="ECO:0000256" key="1">
    <source>
        <dbReference type="SAM" id="MobiDB-lite"/>
    </source>
</evidence>
<dbReference type="EMBL" id="PVNE01000016">
    <property type="protein sequence ID" value="PRX40163.1"/>
    <property type="molecule type" value="Genomic_DNA"/>
</dbReference>
<dbReference type="Proteomes" id="UP000237797">
    <property type="component" value="Unassembled WGS sequence"/>
</dbReference>
<feature type="transmembrane region" description="Helical" evidence="2">
    <location>
        <begin position="109"/>
        <end position="131"/>
    </location>
</feature>
<dbReference type="Pfam" id="PF04294">
    <property type="entry name" value="VanW"/>
    <property type="match status" value="1"/>
</dbReference>
<comment type="caution">
    <text evidence="3">The sequence shown here is derived from an EMBL/GenBank/DDBJ whole genome shotgun (WGS) entry which is preliminary data.</text>
</comment>
<proteinExistence type="predicted"/>
<dbReference type="PANTHER" id="PTHR35788:SF1">
    <property type="entry name" value="EXPORTED PROTEIN"/>
    <property type="match status" value="1"/>
</dbReference>
<feature type="compositionally biased region" description="Gly residues" evidence="1">
    <location>
        <begin position="463"/>
        <end position="502"/>
    </location>
</feature>
<sequence length="502" mass="54462">MSGEREESSPSTRFLETKGREETVDERERMEKSGDGVSSDDGGKRADSGSAAGEAGEMRLERISYSRKDRLGEQNPSSVFDRTGQGLIRLLGRIPLINRLPLDRMNPRAVSVVTLALVIVLAGSLTAFAFMGEPETTAAVQPTPQETESSPEEPPEPAMLILQHEEKKWEMDLRSIGYDGEDIATVDQTKLMKWLKEIKEEVDEPAKDARMERWGAPIQPSKEGKRMDLEEIEESWLPHLSDYINEPQEIPFIAEKPRVTEKDLRAVNQRRIGRYTTYFDASNVNRTTNIRLSADAINNLVLNPGESFSFNRVVGQRTPERGYKPAAVIVRGEYSEGIGGGICQTSSTLYNSVDAAGLRVTVRYSHSKEVTYVPAGRDATVSWGGPDFRFVNSLEKPVMIKTYVGEGFITVSIYTTPDAKVVQRSVPPAPKMKAKQVQVDPDKPSNETPANGSDQAGDTGNSTGSGGDASGNTGGNQAGGDQSGNQDGGQGASGGDSGTGSP</sequence>
<evidence type="ECO:0000313" key="3">
    <source>
        <dbReference type="EMBL" id="PRX40163.1"/>
    </source>
</evidence>
<dbReference type="AlphaFoldDB" id="A0A2T0LDM1"/>
<feature type="compositionally biased region" description="Basic and acidic residues" evidence="1">
    <location>
        <begin position="15"/>
        <end position="34"/>
    </location>
</feature>
<dbReference type="InterPro" id="IPR007391">
    <property type="entry name" value="Vancomycin_resist_VanW"/>
</dbReference>
<evidence type="ECO:0000256" key="2">
    <source>
        <dbReference type="SAM" id="Phobius"/>
    </source>
</evidence>
<dbReference type="InterPro" id="IPR052913">
    <property type="entry name" value="Glycopeptide_resist_protein"/>
</dbReference>
<evidence type="ECO:0000313" key="4">
    <source>
        <dbReference type="Proteomes" id="UP000237797"/>
    </source>
</evidence>
<accession>A0A2T0LDM1</accession>
<keyword evidence="4" id="KW-1185">Reference proteome</keyword>
<organism evidence="3 4">
    <name type="scientific">Planifilum fimeticola</name>
    <dbReference type="NCBI Taxonomy" id="201975"/>
    <lineage>
        <taxon>Bacteria</taxon>
        <taxon>Bacillati</taxon>
        <taxon>Bacillota</taxon>
        <taxon>Bacilli</taxon>
        <taxon>Bacillales</taxon>
        <taxon>Thermoactinomycetaceae</taxon>
        <taxon>Planifilum</taxon>
    </lineage>
</organism>
<feature type="region of interest" description="Disordered" evidence="1">
    <location>
        <begin position="137"/>
        <end position="156"/>
    </location>
</feature>
<protein>
    <submittedName>
        <fullName evidence="3">VanW like protein</fullName>
    </submittedName>
</protein>
<keyword evidence="2" id="KW-1133">Transmembrane helix</keyword>
<feature type="region of interest" description="Disordered" evidence="1">
    <location>
        <begin position="1"/>
        <end position="59"/>
    </location>
</feature>
<dbReference type="PANTHER" id="PTHR35788">
    <property type="entry name" value="EXPORTED PROTEIN-RELATED"/>
    <property type="match status" value="1"/>
</dbReference>